<dbReference type="Pfam" id="PF12831">
    <property type="entry name" value="FAD_oxidored"/>
    <property type="match status" value="1"/>
</dbReference>
<sequence length="249" mass="27111">MVERYDVVVAGGGPAGLAAARGAAAEGGKVLLLELQAQIGGQTQSATWVPADVITHPLKESIVANMKEVRLHSRHKELSISGDFGAIVDRRLFDKFLAAEAVASGAELWVGSPVKELLVSGDDVRGVHVEAGDWVERIESELIIDATGARGEWSSLLLRKVLKRDWKRELLALSNEYLMVNVTNDQSADLFFTSYFAPLGHAWVYPFGKRFAMAGVQGVRIHPDAALDEFIGRRGVPRLERAVPVAAFR</sequence>
<evidence type="ECO:0008006" key="2">
    <source>
        <dbReference type="Google" id="ProtNLM"/>
    </source>
</evidence>
<dbReference type="SUPFAM" id="SSF51905">
    <property type="entry name" value="FAD/NAD(P)-binding domain"/>
    <property type="match status" value="1"/>
</dbReference>
<dbReference type="PRINTS" id="PR00411">
    <property type="entry name" value="PNDRDTASEI"/>
</dbReference>
<dbReference type="InterPro" id="IPR036188">
    <property type="entry name" value="FAD/NAD-bd_sf"/>
</dbReference>
<proteinExistence type="predicted"/>
<name>X1L6J7_9ZZZZ</name>
<dbReference type="Gene3D" id="3.50.50.60">
    <property type="entry name" value="FAD/NAD(P)-binding domain"/>
    <property type="match status" value="1"/>
</dbReference>
<reference evidence="1" key="1">
    <citation type="journal article" date="2014" name="Front. Microbiol.">
        <title>High frequency of phylogenetically diverse reductive dehalogenase-homologous genes in deep subseafloor sedimentary metagenomes.</title>
        <authorList>
            <person name="Kawai M."/>
            <person name="Futagami T."/>
            <person name="Toyoda A."/>
            <person name="Takaki Y."/>
            <person name="Nishi S."/>
            <person name="Hori S."/>
            <person name="Arai W."/>
            <person name="Tsubouchi T."/>
            <person name="Morono Y."/>
            <person name="Uchiyama I."/>
            <person name="Ito T."/>
            <person name="Fujiyama A."/>
            <person name="Inagaki F."/>
            <person name="Takami H."/>
        </authorList>
    </citation>
    <scope>NUCLEOTIDE SEQUENCE</scope>
    <source>
        <strain evidence="1">Expedition CK06-06</strain>
    </source>
</reference>
<gene>
    <name evidence="1" type="ORF">S06H3_09272</name>
</gene>
<evidence type="ECO:0000313" key="1">
    <source>
        <dbReference type="EMBL" id="GAI14952.1"/>
    </source>
</evidence>
<accession>X1L6J7</accession>
<protein>
    <recommendedName>
        <fullName evidence="2">FAD/NAD(P)-binding domain-containing protein</fullName>
    </recommendedName>
</protein>
<dbReference type="PANTHER" id="PTHR42685">
    <property type="entry name" value="GERANYLGERANYL DIPHOSPHATE REDUCTASE"/>
    <property type="match status" value="1"/>
</dbReference>
<dbReference type="InterPro" id="IPR050407">
    <property type="entry name" value="Geranylgeranyl_reductase"/>
</dbReference>
<dbReference type="PANTHER" id="PTHR42685:SF18">
    <property type="entry name" value="DIGERANYLGERANYLGLYCEROPHOSPHOLIPID REDUCTASE"/>
    <property type="match status" value="1"/>
</dbReference>
<feature type="non-terminal residue" evidence="1">
    <location>
        <position position="249"/>
    </location>
</feature>
<comment type="caution">
    <text evidence="1">The sequence shown here is derived from an EMBL/GenBank/DDBJ whole genome shotgun (WGS) entry which is preliminary data.</text>
</comment>
<organism evidence="1">
    <name type="scientific">marine sediment metagenome</name>
    <dbReference type="NCBI Taxonomy" id="412755"/>
    <lineage>
        <taxon>unclassified sequences</taxon>
        <taxon>metagenomes</taxon>
        <taxon>ecological metagenomes</taxon>
    </lineage>
</organism>
<dbReference type="AlphaFoldDB" id="X1L6J7"/>
<dbReference type="EMBL" id="BARV01004053">
    <property type="protein sequence ID" value="GAI14952.1"/>
    <property type="molecule type" value="Genomic_DNA"/>
</dbReference>